<dbReference type="VEuPathDB" id="CryptoDB:Cvel_12481"/>
<dbReference type="EMBL" id="CDMZ01005752">
    <property type="protein sequence ID" value="CEM54063.1"/>
    <property type="molecule type" value="Genomic_DNA"/>
</dbReference>
<sequence>MRITTLAPASFLLLFGRGLTIRYYPPKYTMRSGSDGMSLSPTISPGGGDDDMFFPTMPPSGPPSVSEPVPLTAEEKEMFDLIDDVFEGIYGGELLERNLVKLDSYEICPKLIKNGGASGSGLRELLGDVGFLELCGGTDVPDKEEDMLCRAVFATEKAFIKLAEKFPKGPKFAKWFMVRWGPHASAEFPIPSCVRSSYKNVHLDSIPPSAELIDGNGCNAYALCDILVTILAQSNNQADVGSCGPTATLAAVEDVNPALAMKMAVSLVWTGYQTRTHYGSNCGEGVYDLFPGLIPRDDTEAVNHLILDNIQKVFPSVPIDLPAILAWLKEPRPHQVPFAHAWVTSLMVQVNTMGESFSTLQQCPEEGPMYQGVLVAKWSTEEETAINKQLFGSGWQQQMAMCDLLAGSVGWTCSIVYINKESKVHDGRKGDPPPPEFVDGLEEACKNGGALMRVNAGLLQGASALQARGPGALGSSVDVPIVSWNPQNPDANMYSNHVTYLSECVGDVVVVWSWAKRFYVHKDLILGDHGQLGMTVSLFVWKDKEGGKGDPTLVQAVQ</sequence>
<accession>A0A0G4IAF1</accession>
<proteinExistence type="predicted"/>
<gene>
    <name evidence="3" type="ORF">Cvel_12481</name>
</gene>
<dbReference type="AlphaFoldDB" id="A0A0G4IAF1"/>
<feature type="signal peptide" evidence="2">
    <location>
        <begin position="1"/>
        <end position="20"/>
    </location>
</feature>
<evidence type="ECO:0000313" key="3">
    <source>
        <dbReference type="EMBL" id="CEM54063.1"/>
    </source>
</evidence>
<organism evidence="3">
    <name type="scientific">Chromera velia CCMP2878</name>
    <dbReference type="NCBI Taxonomy" id="1169474"/>
    <lineage>
        <taxon>Eukaryota</taxon>
        <taxon>Sar</taxon>
        <taxon>Alveolata</taxon>
        <taxon>Colpodellida</taxon>
        <taxon>Chromeraceae</taxon>
        <taxon>Chromera</taxon>
    </lineage>
</organism>
<feature type="region of interest" description="Disordered" evidence="1">
    <location>
        <begin position="34"/>
        <end position="68"/>
    </location>
</feature>
<evidence type="ECO:0000256" key="2">
    <source>
        <dbReference type="SAM" id="SignalP"/>
    </source>
</evidence>
<evidence type="ECO:0000256" key="1">
    <source>
        <dbReference type="SAM" id="MobiDB-lite"/>
    </source>
</evidence>
<feature type="compositionally biased region" description="Polar residues" evidence="1">
    <location>
        <begin position="34"/>
        <end position="43"/>
    </location>
</feature>
<protein>
    <submittedName>
        <fullName evidence="3">Uncharacterized protein</fullName>
    </submittedName>
</protein>
<name>A0A0G4IAF1_9ALVE</name>
<reference evidence="3" key="1">
    <citation type="submission" date="2014-11" db="EMBL/GenBank/DDBJ databases">
        <authorList>
            <person name="Otto D Thomas"/>
            <person name="Naeem Raeece"/>
        </authorList>
    </citation>
    <scope>NUCLEOTIDE SEQUENCE</scope>
</reference>
<feature type="chain" id="PRO_5005192410" evidence="2">
    <location>
        <begin position="21"/>
        <end position="558"/>
    </location>
</feature>
<keyword evidence="2" id="KW-0732">Signal</keyword>